<feature type="compositionally biased region" description="Low complexity" evidence="2">
    <location>
        <begin position="39"/>
        <end position="50"/>
    </location>
</feature>
<feature type="coiled-coil region" evidence="1">
    <location>
        <begin position="767"/>
        <end position="802"/>
    </location>
</feature>
<feature type="compositionally biased region" description="Basic residues" evidence="2">
    <location>
        <begin position="27"/>
        <end position="37"/>
    </location>
</feature>
<protein>
    <submittedName>
        <fullName evidence="3">Uncharacterized protein</fullName>
    </submittedName>
</protein>
<name>A0A6V7TMG2_MELEN</name>
<feature type="region of interest" description="Disordered" evidence="2">
    <location>
        <begin position="188"/>
        <end position="215"/>
    </location>
</feature>
<evidence type="ECO:0000313" key="4">
    <source>
        <dbReference type="Proteomes" id="UP000580250"/>
    </source>
</evidence>
<gene>
    <name evidence="3" type="ORF">MENT_LOCUS1485</name>
</gene>
<organism evidence="3 4">
    <name type="scientific">Meloidogyne enterolobii</name>
    <name type="common">Root-knot nematode worm</name>
    <name type="synonym">Meloidogyne mayaguensis</name>
    <dbReference type="NCBI Taxonomy" id="390850"/>
    <lineage>
        <taxon>Eukaryota</taxon>
        <taxon>Metazoa</taxon>
        <taxon>Ecdysozoa</taxon>
        <taxon>Nematoda</taxon>
        <taxon>Chromadorea</taxon>
        <taxon>Rhabditida</taxon>
        <taxon>Tylenchina</taxon>
        <taxon>Tylenchomorpha</taxon>
        <taxon>Tylenchoidea</taxon>
        <taxon>Meloidogynidae</taxon>
        <taxon>Meloidogyninae</taxon>
        <taxon>Meloidogyne</taxon>
    </lineage>
</organism>
<evidence type="ECO:0000256" key="2">
    <source>
        <dbReference type="SAM" id="MobiDB-lite"/>
    </source>
</evidence>
<feature type="coiled-coil region" evidence="1">
    <location>
        <begin position="1339"/>
        <end position="1376"/>
    </location>
</feature>
<feature type="region of interest" description="Disordered" evidence="2">
    <location>
        <begin position="1049"/>
        <end position="1083"/>
    </location>
</feature>
<feature type="coiled-coil region" evidence="1">
    <location>
        <begin position="248"/>
        <end position="282"/>
    </location>
</feature>
<proteinExistence type="predicted"/>
<feature type="coiled-coil region" evidence="1">
    <location>
        <begin position="316"/>
        <end position="343"/>
    </location>
</feature>
<accession>A0A6V7TMG2</accession>
<evidence type="ECO:0000256" key="1">
    <source>
        <dbReference type="SAM" id="Coils"/>
    </source>
</evidence>
<reference evidence="3 4" key="1">
    <citation type="submission" date="2020-08" db="EMBL/GenBank/DDBJ databases">
        <authorList>
            <person name="Koutsovoulos G."/>
            <person name="Danchin GJ E."/>
        </authorList>
    </citation>
    <scope>NUCLEOTIDE SEQUENCE [LARGE SCALE GENOMIC DNA]</scope>
</reference>
<dbReference type="OrthoDB" id="5807119at2759"/>
<sequence>MSTRQRHSTGNLNTEGLDSNKETPKKGILKRRPHTFHQTKPTSSGLLPLLLKPIEKKNKVSKNKEDKVKDKKKDENVSEICLEEKMPENILEAQLIQKIPQRVEFAEMNAGELLFIFGGSIETEGGANKSFDSVNEVEKTCSLKNQKLEEPEVKEKEEKILPKQKEKGKGKATRSYCFAFNKVQKQIKETRFPPPPTTPQEQPSSSSRVDEDKGIDPSVVSQIVGNWWFGERSESKEQQQTQAGHEDSDSLKKELRRAQLACKEKERHLGQLRERLAEIETIVSSGRSAQLAYCAQLSQRLSEREQEFVTEMDGLIASHEHRVRQLVQEIVDLRAELARKDKALLAYEQLSHLEQSTQTDNIIITEDSTSINGFVGQQESEGKLLENKIEVSRSPTTDSIRSVTQTQIIQAPNKASVVQIGAEVLATLEAYRAETAVWRTRCANLELIMQDLLLREGARRASESGGGIAIGSALFINVEEDNEQFVEAEENLENKNKQQSNSRHPTLERQQTLVLKKQSSPVECQMSGCVELRKKLTEQTEEINKMLEEMNEINKNKLEAENKFKNIEINNEKMVKEYEELAELAERRGNDAKAIKLSLQQVQSERDHLEQALAYLERRCYALEQLGLENGIVLANEPPLPEGIMKSLTRQELEFTVRESQGTQTALTVDDLGINEKTMDELQIRIRVMQSTFAEDRAHMGEQLADIERILLLKTELTNTLASQLDEAAKRSKVEDDSHQFERDLFRRRIEELGRIAERVPILESEIEKALSEKSKCELRLRDVEERLNDKMEKSLENALKREKAQECYWTERMDAVDRERIEIAAQLEHERRRAANERLTWALERADLERRLTSAIEHAEQLFSKLNCPKRDVQIEVRPRTSNKYVFCRPNQRDQQVDNADLRDEQLEELVDERVAAFAAELVEKHQQRRKTLTQQTTTPSTGISAPDFLTIAFQRKGALVEFGGSIPLGKLQGQQQQQQPFSSTNSISIASLPTNLGYNSDFNRRSFGDEKGFKSCEKLEEWEEEETDEESIPRHLSLPYNRLGGSTKSILRSHSAPRRQEVEHSRKQHDKQQLEEDETQYGVADKLKERVTFMCRKASQNGERIDKEELFDQLNSWLEALAENEKHCYELKNQNLALKRTNCEIRGKLKEAELELWIYRTEPRREAEIGNDYINKGKWKRSCSAEQIGHNGPPLLRAQQLKKWKEVAGTCFREVNNLRRRLNIVENDRLTQIGQVSILRGELAMAKVQAIHSAAVAKFAEERGRNSLEFNERNNEKWKSVPELAETNDLCQQNEISQGSLRIKKRREAIDERERSIVSEALRRQFTTLKEDRDKKVGEQQKVVEELKNERKKVSELSEQLNQVTAECGLLRRENGMYEQKCVEMDRDRQKMYLVMFRKGQQAASKNIQKLEEEEEEMDEKTELQVVTRFLHDAFFYYLLSKGCAREHLQAIMTMLNFTPEQKDRIYNQRGKSLQP</sequence>
<feature type="region of interest" description="Disordered" evidence="2">
    <location>
        <begin position="1"/>
        <end position="50"/>
    </location>
</feature>
<feature type="coiled-coil region" evidence="1">
    <location>
        <begin position="475"/>
        <end position="502"/>
    </location>
</feature>
<keyword evidence="1" id="KW-0175">Coiled coil</keyword>
<evidence type="ECO:0000313" key="3">
    <source>
        <dbReference type="EMBL" id="CAD2126397.1"/>
    </source>
</evidence>
<feature type="compositionally biased region" description="Polar residues" evidence="2">
    <location>
        <begin position="8"/>
        <end position="17"/>
    </location>
</feature>
<dbReference type="Proteomes" id="UP000580250">
    <property type="component" value="Unassembled WGS sequence"/>
</dbReference>
<dbReference type="EMBL" id="CAJEWN010000005">
    <property type="protein sequence ID" value="CAD2126397.1"/>
    <property type="molecule type" value="Genomic_DNA"/>
</dbReference>
<comment type="caution">
    <text evidence="3">The sequence shown here is derived from an EMBL/GenBank/DDBJ whole genome shotgun (WGS) entry which is preliminary data.</text>
</comment>
<feature type="compositionally biased region" description="Basic and acidic residues" evidence="2">
    <location>
        <begin position="1060"/>
        <end position="1076"/>
    </location>
</feature>
<feature type="coiled-coil region" evidence="1">
    <location>
        <begin position="529"/>
        <end position="619"/>
    </location>
</feature>